<dbReference type="NCBIfam" id="TIGR03804">
    <property type="entry name" value="para_beta_helix"/>
    <property type="match status" value="1"/>
</dbReference>
<sequence length="514" mass="52293">MIRSNALPRRLKQRLSALCLHTRFTRLLQATALAALTGLAACGGGGGGSTSTATAGETTNQPAPTTPDTGSGSSSGSGSGSSTTGATYVVGGSADLPTGATRVAQLTDVPWASLPVGSLVIVSAGTYAGPVTINAQGSASAPIVVRAADSANLPIVTNSVDVQGAGWVQISGLSVRAPTWAGFVVRRGSHDIRISDSIVRNAPIGFDVSDGAGTGLVIANNLVEDTATQGIGVSTNAVAGNPNIISGNTVRRSGQHGMEIRGNWWLIEHNNVSRSGLAIGGASGIHLWASSATDDAGDHNTIRYNLSFDNVDTLAHDGNGIQIDQWCDGNTVAWNMAWGNDGAGIIIYDGNDNRVMGNTLRGNGLDSGGTHGGLGELIIAGSPALDRTSGNQVWNNIAVSTRSAVPAMWVDGRAWNNSNVLGPNWLHHTAGGTHLRWADNANHNSAAAINSVTGTSGNLVEAPQFSNAAAPASGGWRLTTAPTLSGTAMVGDSDFGGTVGVAGMRWFGAYFSTP</sequence>
<reference evidence="4 5" key="1">
    <citation type="submission" date="2024-04" db="EMBL/GenBank/DDBJ databases">
        <title>Novel species of the genus Ideonella isolated from streams.</title>
        <authorList>
            <person name="Lu H."/>
        </authorList>
    </citation>
    <scope>NUCLEOTIDE SEQUENCE [LARGE SCALE GENOMIC DNA]</scope>
    <source>
        <strain evidence="4 5">LYT19W</strain>
    </source>
</reference>
<feature type="compositionally biased region" description="Low complexity" evidence="1">
    <location>
        <begin position="50"/>
        <end position="59"/>
    </location>
</feature>
<organism evidence="4 5">
    <name type="scientific">Ideonella margarita</name>
    <dbReference type="NCBI Taxonomy" id="2984191"/>
    <lineage>
        <taxon>Bacteria</taxon>
        <taxon>Pseudomonadati</taxon>
        <taxon>Pseudomonadota</taxon>
        <taxon>Betaproteobacteria</taxon>
        <taxon>Burkholderiales</taxon>
        <taxon>Sphaerotilaceae</taxon>
        <taxon>Ideonella</taxon>
    </lineage>
</organism>
<proteinExistence type="predicted"/>
<feature type="signal peptide" evidence="2">
    <location>
        <begin position="1"/>
        <end position="34"/>
    </location>
</feature>
<dbReference type="InterPro" id="IPR007742">
    <property type="entry name" value="NosD_dom"/>
</dbReference>
<protein>
    <submittedName>
        <fullName evidence="4">Right-handed parallel beta-helix repeat-containing protein</fullName>
    </submittedName>
</protein>
<accession>A0ABU9C3V9</accession>
<dbReference type="Proteomes" id="UP001379945">
    <property type="component" value="Unassembled WGS sequence"/>
</dbReference>
<gene>
    <name evidence="4" type="ORF">AACH00_09395</name>
</gene>
<feature type="region of interest" description="Disordered" evidence="1">
    <location>
        <begin position="47"/>
        <end position="86"/>
    </location>
</feature>
<dbReference type="InterPro" id="IPR006626">
    <property type="entry name" value="PbH1"/>
</dbReference>
<dbReference type="SUPFAM" id="SSF51126">
    <property type="entry name" value="Pectin lyase-like"/>
    <property type="match status" value="1"/>
</dbReference>
<evidence type="ECO:0000313" key="5">
    <source>
        <dbReference type="Proteomes" id="UP001379945"/>
    </source>
</evidence>
<evidence type="ECO:0000256" key="1">
    <source>
        <dbReference type="SAM" id="MobiDB-lite"/>
    </source>
</evidence>
<feature type="chain" id="PRO_5047024729" evidence="2">
    <location>
        <begin position="35"/>
        <end position="514"/>
    </location>
</feature>
<dbReference type="InterPro" id="IPR012334">
    <property type="entry name" value="Pectin_lyas_fold"/>
</dbReference>
<dbReference type="InterPro" id="IPR011050">
    <property type="entry name" value="Pectin_lyase_fold/virulence"/>
</dbReference>
<evidence type="ECO:0000259" key="3">
    <source>
        <dbReference type="Pfam" id="PF05048"/>
    </source>
</evidence>
<dbReference type="Gene3D" id="2.160.20.10">
    <property type="entry name" value="Single-stranded right-handed beta-helix, Pectin lyase-like"/>
    <property type="match status" value="2"/>
</dbReference>
<comment type="caution">
    <text evidence="4">The sequence shown here is derived from an EMBL/GenBank/DDBJ whole genome shotgun (WGS) entry which is preliminary data.</text>
</comment>
<evidence type="ECO:0000313" key="4">
    <source>
        <dbReference type="EMBL" id="MEK8046559.1"/>
    </source>
</evidence>
<dbReference type="EMBL" id="JBBUTI010000006">
    <property type="protein sequence ID" value="MEK8046559.1"/>
    <property type="molecule type" value="Genomic_DNA"/>
</dbReference>
<keyword evidence="2" id="KW-0732">Signal</keyword>
<dbReference type="Pfam" id="PF05048">
    <property type="entry name" value="NosD"/>
    <property type="match status" value="1"/>
</dbReference>
<dbReference type="InterPro" id="IPR022441">
    <property type="entry name" value="Para_beta_helix_rpt-2"/>
</dbReference>
<name>A0ABU9C3V9_9BURK</name>
<feature type="domain" description="Periplasmic copper-binding protein NosD beta helix" evidence="3">
    <location>
        <begin position="299"/>
        <end position="420"/>
    </location>
</feature>
<evidence type="ECO:0000256" key="2">
    <source>
        <dbReference type="SAM" id="SignalP"/>
    </source>
</evidence>
<dbReference type="RefSeq" id="WP_341398856.1">
    <property type="nucleotide sequence ID" value="NZ_JBBUTI010000006.1"/>
</dbReference>
<keyword evidence="5" id="KW-1185">Reference proteome</keyword>
<dbReference type="SMART" id="SM00710">
    <property type="entry name" value="PbH1"/>
    <property type="match status" value="6"/>
</dbReference>